<feature type="compositionally biased region" description="Polar residues" evidence="1">
    <location>
        <begin position="214"/>
        <end position="226"/>
    </location>
</feature>
<evidence type="ECO:0008006" key="5">
    <source>
        <dbReference type="Google" id="ProtNLM"/>
    </source>
</evidence>
<keyword evidence="4" id="KW-1185">Reference proteome</keyword>
<protein>
    <recommendedName>
        <fullName evidence="5">Neocarzinostatin family protein</fullName>
    </recommendedName>
</protein>
<dbReference type="Proteomes" id="UP001205185">
    <property type="component" value="Unassembled WGS sequence"/>
</dbReference>
<dbReference type="EMBL" id="JAMTCO010000005">
    <property type="protein sequence ID" value="MCP2269588.1"/>
    <property type="molecule type" value="Genomic_DNA"/>
</dbReference>
<proteinExistence type="predicted"/>
<evidence type="ECO:0000313" key="4">
    <source>
        <dbReference type="Proteomes" id="UP001205185"/>
    </source>
</evidence>
<dbReference type="NCBIfam" id="NF040603">
    <property type="entry name" value="choice_anch_P"/>
    <property type="match status" value="1"/>
</dbReference>
<dbReference type="RefSeq" id="WP_253886583.1">
    <property type="nucleotide sequence ID" value="NZ_BAAAVB010000012.1"/>
</dbReference>
<organism evidence="3 4">
    <name type="scientific">Actinokineospora diospyrosa</name>
    <dbReference type="NCBI Taxonomy" id="103728"/>
    <lineage>
        <taxon>Bacteria</taxon>
        <taxon>Bacillati</taxon>
        <taxon>Actinomycetota</taxon>
        <taxon>Actinomycetes</taxon>
        <taxon>Pseudonocardiales</taxon>
        <taxon>Pseudonocardiaceae</taxon>
        <taxon>Actinokineospora</taxon>
    </lineage>
</organism>
<evidence type="ECO:0000313" key="3">
    <source>
        <dbReference type="EMBL" id="MCP2269588.1"/>
    </source>
</evidence>
<gene>
    <name evidence="3" type="ORF">LV75_002077</name>
</gene>
<name>A0ABT1IAB5_9PSEU</name>
<feature type="region of interest" description="Disordered" evidence="1">
    <location>
        <begin position="207"/>
        <end position="226"/>
    </location>
</feature>
<reference evidence="3 4" key="1">
    <citation type="submission" date="2022-06" db="EMBL/GenBank/DDBJ databases">
        <title>Genomic Encyclopedia of Archaeal and Bacterial Type Strains, Phase II (KMG-II): from individual species to whole genera.</title>
        <authorList>
            <person name="Goeker M."/>
        </authorList>
    </citation>
    <scope>NUCLEOTIDE SEQUENCE [LARGE SCALE GENOMIC DNA]</scope>
    <source>
        <strain evidence="3 4">DSM 44255</strain>
    </source>
</reference>
<accession>A0ABT1IAB5</accession>
<evidence type="ECO:0000256" key="2">
    <source>
        <dbReference type="SAM" id="SignalP"/>
    </source>
</evidence>
<comment type="caution">
    <text evidence="3">The sequence shown here is derived from an EMBL/GenBank/DDBJ whole genome shotgun (WGS) entry which is preliminary data.</text>
</comment>
<feature type="signal peptide" evidence="2">
    <location>
        <begin position="1"/>
        <end position="27"/>
    </location>
</feature>
<evidence type="ECO:0000256" key="1">
    <source>
        <dbReference type="SAM" id="MobiDB-lite"/>
    </source>
</evidence>
<sequence>MSPVRALRTGVLAAATGLLAFTAPAEASVPADSSGTVGAAMALVGTEAIDIGPLAPCAAGGPGIGTTTGQSSDKGLVSYGLGSSTCSYDPATGSASATVNGRQFQLNRENVAGVPALKIATFSVSCSTNDEGGVTSSVTLGGVTGLEIPEEIPPNHTILVPGFFPEDPPIAKVVLNDVLEAEAPDRSVTVHAAKIWLYPDADPAGPPAPGSGSITLGSVTCNPAHD</sequence>
<keyword evidence="2" id="KW-0732">Signal</keyword>
<feature type="chain" id="PRO_5046310209" description="Neocarzinostatin family protein" evidence="2">
    <location>
        <begin position="28"/>
        <end position="226"/>
    </location>
</feature>